<protein>
    <submittedName>
        <fullName evidence="2">Uncharacterized protein</fullName>
    </submittedName>
</protein>
<gene>
    <name evidence="2" type="ORF">PECUL_23A028281</name>
</gene>
<feature type="compositionally biased region" description="Basic and acidic residues" evidence="1">
    <location>
        <begin position="40"/>
        <end position="57"/>
    </location>
</feature>
<name>A0AAD1T7P4_PELCU</name>
<dbReference type="Proteomes" id="UP001295444">
    <property type="component" value="Chromosome 10"/>
</dbReference>
<keyword evidence="3" id="KW-1185">Reference proteome</keyword>
<evidence type="ECO:0000313" key="3">
    <source>
        <dbReference type="Proteomes" id="UP001295444"/>
    </source>
</evidence>
<feature type="region of interest" description="Disordered" evidence="1">
    <location>
        <begin position="1"/>
        <end position="68"/>
    </location>
</feature>
<organism evidence="2 3">
    <name type="scientific">Pelobates cultripes</name>
    <name type="common">Western spadefoot toad</name>
    <dbReference type="NCBI Taxonomy" id="61616"/>
    <lineage>
        <taxon>Eukaryota</taxon>
        <taxon>Metazoa</taxon>
        <taxon>Chordata</taxon>
        <taxon>Craniata</taxon>
        <taxon>Vertebrata</taxon>
        <taxon>Euteleostomi</taxon>
        <taxon>Amphibia</taxon>
        <taxon>Batrachia</taxon>
        <taxon>Anura</taxon>
        <taxon>Pelobatoidea</taxon>
        <taxon>Pelobatidae</taxon>
        <taxon>Pelobates</taxon>
    </lineage>
</organism>
<evidence type="ECO:0000256" key="1">
    <source>
        <dbReference type="SAM" id="MobiDB-lite"/>
    </source>
</evidence>
<accession>A0AAD1T7P4</accession>
<dbReference type="EMBL" id="OW240921">
    <property type="protein sequence ID" value="CAH2319153.1"/>
    <property type="molecule type" value="Genomic_DNA"/>
</dbReference>
<reference evidence="2" key="1">
    <citation type="submission" date="2022-03" db="EMBL/GenBank/DDBJ databases">
        <authorList>
            <person name="Alioto T."/>
            <person name="Alioto T."/>
            <person name="Gomez Garrido J."/>
        </authorList>
    </citation>
    <scope>NUCLEOTIDE SEQUENCE</scope>
</reference>
<sequence length="68" mass="7352">MDDFVSTPGTCSGSGPADNMVPGSPEAPQQMAPKKTPWRGSDRSHDIRANAEEDRHQQPHTRPPDSSP</sequence>
<dbReference type="AlphaFoldDB" id="A0AAD1T7P4"/>
<proteinExistence type="predicted"/>
<evidence type="ECO:0000313" key="2">
    <source>
        <dbReference type="EMBL" id="CAH2319153.1"/>
    </source>
</evidence>